<dbReference type="InterPro" id="IPR000836">
    <property type="entry name" value="PRTase_dom"/>
</dbReference>
<comment type="caution">
    <text evidence="4">The sequence shown here is derived from an EMBL/GenBank/DDBJ whole genome shotgun (WGS) entry which is preliminary data.</text>
</comment>
<dbReference type="GO" id="GO:0016757">
    <property type="term" value="F:glycosyltransferase activity"/>
    <property type="evidence" value="ECO:0007669"/>
    <property type="project" value="UniProtKB-KW"/>
</dbReference>
<dbReference type="Pfam" id="PF00156">
    <property type="entry name" value="Pribosyltran"/>
    <property type="match status" value="1"/>
</dbReference>
<reference evidence="4" key="1">
    <citation type="journal article" date="2020" name="mSystems">
        <title>Genome- and Community-Level Interaction Insights into Carbon Utilization and Element Cycling Functions of Hydrothermarchaeota in Hydrothermal Sediment.</title>
        <authorList>
            <person name="Zhou Z."/>
            <person name="Liu Y."/>
            <person name="Xu W."/>
            <person name="Pan J."/>
            <person name="Luo Z.H."/>
            <person name="Li M."/>
        </authorList>
    </citation>
    <scope>NUCLEOTIDE SEQUENCE [LARGE SCALE GENOMIC DNA]</scope>
    <source>
        <strain evidence="5">SpSt-622</strain>
        <strain evidence="4">SpSt-642</strain>
    </source>
</reference>
<evidence type="ECO:0000256" key="2">
    <source>
        <dbReference type="ARBA" id="ARBA00022726"/>
    </source>
</evidence>
<dbReference type="EMBL" id="DTAN01000105">
    <property type="protein sequence ID" value="HGU65110.1"/>
    <property type="molecule type" value="Genomic_DNA"/>
</dbReference>
<dbReference type="Gene3D" id="3.40.50.2020">
    <property type="match status" value="1"/>
</dbReference>
<evidence type="ECO:0000313" key="5">
    <source>
        <dbReference type="EMBL" id="HGU65110.1"/>
    </source>
</evidence>
<proteinExistence type="predicted"/>
<keyword evidence="2" id="KW-0660">Purine salvage</keyword>
<evidence type="ECO:0000256" key="1">
    <source>
        <dbReference type="ARBA" id="ARBA00022679"/>
    </source>
</evidence>
<organism evidence="4">
    <name type="scientific">Staphylothermus marinus</name>
    <dbReference type="NCBI Taxonomy" id="2280"/>
    <lineage>
        <taxon>Archaea</taxon>
        <taxon>Thermoproteota</taxon>
        <taxon>Thermoprotei</taxon>
        <taxon>Desulfurococcales</taxon>
        <taxon>Desulfurococcaceae</taxon>
        <taxon>Staphylothermus</taxon>
    </lineage>
</organism>
<keyword evidence="4" id="KW-0328">Glycosyltransferase</keyword>
<evidence type="ECO:0000259" key="3">
    <source>
        <dbReference type="Pfam" id="PF00156"/>
    </source>
</evidence>
<dbReference type="SUPFAM" id="SSF53271">
    <property type="entry name" value="PRTase-like"/>
    <property type="match status" value="1"/>
</dbReference>
<accession>A0A7C4H5A3</accession>
<dbReference type="EMBL" id="DTBJ01000016">
    <property type="protein sequence ID" value="HGM58259.1"/>
    <property type="molecule type" value="Genomic_DNA"/>
</dbReference>
<dbReference type="PANTHER" id="PTHR43864">
    <property type="entry name" value="HYPOXANTHINE/GUANINE PHOSPHORIBOSYLTRANSFERASE"/>
    <property type="match status" value="1"/>
</dbReference>
<dbReference type="InterPro" id="IPR029057">
    <property type="entry name" value="PRTase-like"/>
</dbReference>
<dbReference type="GO" id="GO:0006166">
    <property type="term" value="P:purine ribonucleoside salvage"/>
    <property type="evidence" value="ECO:0007669"/>
    <property type="project" value="UniProtKB-KW"/>
</dbReference>
<evidence type="ECO:0000313" key="4">
    <source>
        <dbReference type="EMBL" id="HGM58259.1"/>
    </source>
</evidence>
<dbReference type="InterPro" id="IPR050118">
    <property type="entry name" value="Pur/Pyrimidine_PRTase"/>
</dbReference>
<dbReference type="PANTHER" id="PTHR43864:SF1">
    <property type="entry name" value="XANTHINE PHOSPHORIBOSYLTRANSFERASE"/>
    <property type="match status" value="1"/>
</dbReference>
<dbReference type="CDD" id="cd06223">
    <property type="entry name" value="PRTases_typeI"/>
    <property type="match status" value="1"/>
</dbReference>
<feature type="domain" description="Phosphoribosyltransferase" evidence="3">
    <location>
        <begin position="148"/>
        <end position="255"/>
    </location>
</feature>
<dbReference type="AlphaFoldDB" id="A0A7C4H5A3"/>
<keyword evidence="1 4" id="KW-0808">Transferase</keyword>
<protein>
    <submittedName>
        <fullName evidence="4">Phosphoribosyltransferase</fullName>
    </submittedName>
</protein>
<name>A0A7C4H5A3_STAMA</name>
<sequence>MVRNTVIRSIAIRTPSEGEIREIAEHIVKAYGFNKFMKLKIRVLANEVLKLLKPYLPYKILSDLTNIPESVLCRYVRGNIIPSFEQAVNILAKISLSIDIDYLLKELVEEEKSNIIDLSRVLKDPYIIRLLSIIICLKTIGKDVSKIIATAEAVTPLATLLSIELNAPVVLIKKKAYPGIHYYTVIVPRSPKDTEILYIDKDLISRKDSLLIISDVVYTGRTLKTILDILEKTKARIVDIFVILGLGDEWRNRLKNYDIKVLTHLPPPF</sequence>
<gene>
    <name evidence="5" type="ORF">ENT92_02700</name>
    <name evidence="4" type="ORF">ENU14_01535</name>
</gene>